<organism evidence="2 3">
    <name type="scientific">Pedococcus cremeus</name>
    <dbReference type="NCBI Taxonomy" id="587636"/>
    <lineage>
        <taxon>Bacteria</taxon>
        <taxon>Bacillati</taxon>
        <taxon>Actinomycetota</taxon>
        <taxon>Actinomycetes</taxon>
        <taxon>Micrococcales</taxon>
        <taxon>Intrasporangiaceae</taxon>
        <taxon>Pedococcus</taxon>
    </lineage>
</organism>
<evidence type="ECO:0000256" key="1">
    <source>
        <dbReference type="SAM" id="Phobius"/>
    </source>
</evidence>
<keyword evidence="1" id="KW-1133">Transmembrane helix</keyword>
<feature type="transmembrane region" description="Helical" evidence="1">
    <location>
        <begin position="27"/>
        <end position="49"/>
    </location>
</feature>
<accession>A0A1H9VSC6</accession>
<evidence type="ECO:0000313" key="2">
    <source>
        <dbReference type="EMBL" id="SES24173.1"/>
    </source>
</evidence>
<reference evidence="3" key="1">
    <citation type="submission" date="2016-10" db="EMBL/GenBank/DDBJ databases">
        <authorList>
            <person name="Varghese N."/>
            <person name="Submissions S."/>
        </authorList>
    </citation>
    <scope>NUCLEOTIDE SEQUENCE [LARGE SCALE GENOMIC DNA]</scope>
    <source>
        <strain evidence="3">CGMCC 1.6963</strain>
    </source>
</reference>
<keyword evidence="1" id="KW-0472">Membrane</keyword>
<protein>
    <submittedName>
        <fullName evidence="2">Uncharacterized protein</fullName>
    </submittedName>
</protein>
<keyword evidence="3" id="KW-1185">Reference proteome</keyword>
<proteinExistence type="predicted"/>
<name>A0A1H9VSC6_9MICO</name>
<sequence>MRRPPRGADTARVRTSSAAERRHRHDVMLWAAGVAWVGALAVVPAALFLDMGLRFVLALTAVFTPELASADPSGWVLALALTAMATCLLAALGCAWVLSGARGSAAPAWLVGSGSGLLGWAAGAAVTWLALTY</sequence>
<dbReference type="STRING" id="587636.SAMN05216199_2515"/>
<keyword evidence="1" id="KW-0812">Transmembrane</keyword>
<evidence type="ECO:0000313" key="3">
    <source>
        <dbReference type="Proteomes" id="UP000199019"/>
    </source>
</evidence>
<dbReference type="Proteomes" id="UP000199019">
    <property type="component" value="Unassembled WGS sequence"/>
</dbReference>
<dbReference type="AlphaFoldDB" id="A0A1H9VSC6"/>
<dbReference type="EMBL" id="FOHB01000004">
    <property type="protein sequence ID" value="SES24173.1"/>
    <property type="molecule type" value="Genomic_DNA"/>
</dbReference>
<feature type="transmembrane region" description="Helical" evidence="1">
    <location>
        <begin position="110"/>
        <end position="131"/>
    </location>
</feature>
<feature type="transmembrane region" description="Helical" evidence="1">
    <location>
        <begin position="75"/>
        <end position="98"/>
    </location>
</feature>
<gene>
    <name evidence="2" type="ORF">SAMN05216199_2515</name>
</gene>